<evidence type="ECO:0000256" key="6">
    <source>
        <dbReference type="ARBA" id="ARBA00022741"/>
    </source>
</evidence>
<keyword evidence="8" id="KW-0067">ATP-binding</keyword>
<dbReference type="GO" id="GO:0004618">
    <property type="term" value="F:phosphoglycerate kinase activity"/>
    <property type="evidence" value="ECO:0007669"/>
    <property type="project" value="UniProtKB-EC"/>
</dbReference>
<dbReference type="InterPro" id="IPR001576">
    <property type="entry name" value="Phosphoglycerate_kinase"/>
</dbReference>
<comment type="catalytic activity">
    <reaction evidence="1 10">
        <text>(2R)-3-phosphoglycerate + ATP = (2R)-3-phospho-glyceroyl phosphate + ADP</text>
        <dbReference type="Rhea" id="RHEA:14801"/>
        <dbReference type="ChEBI" id="CHEBI:30616"/>
        <dbReference type="ChEBI" id="CHEBI:57604"/>
        <dbReference type="ChEBI" id="CHEBI:58272"/>
        <dbReference type="ChEBI" id="CHEBI:456216"/>
        <dbReference type="EC" id="2.7.2.3"/>
    </reaction>
</comment>
<organism evidence="12 13">
    <name type="scientific">Nannochloropsis gaditana</name>
    <dbReference type="NCBI Taxonomy" id="72520"/>
    <lineage>
        <taxon>Eukaryota</taxon>
        <taxon>Sar</taxon>
        <taxon>Stramenopiles</taxon>
        <taxon>Ochrophyta</taxon>
        <taxon>Eustigmatophyceae</taxon>
        <taxon>Eustigmatales</taxon>
        <taxon>Monodopsidaceae</taxon>
        <taxon>Nannochloropsis</taxon>
    </lineage>
</organism>
<name>W7U0G9_9STRA</name>
<comment type="cofactor">
    <cofactor evidence="2">
        <name>Mg(2+)</name>
        <dbReference type="ChEBI" id="CHEBI:18420"/>
    </cofactor>
</comment>
<dbReference type="OrthoDB" id="275353at2759"/>
<evidence type="ECO:0000256" key="7">
    <source>
        <dbReference type="ARBA" id="ARBA00022777"/>
    </source>
</evidence>
<gene>
    <name evidence="12" type="ORF">Naga_100014g18</name>
</gene>
<dbReference type="SUPFAM" id="SSF53748">
    <property type="entry name" value="Phosphoglycerate kinase"/>
    <property type="match status" value="1"/>
</dbReference>
<evidence type="ECO:0000256" key="3">
    <source>
        <dbReference type="ARBA" id="ARBA00008982"/>
    </source>
</evidence>
<dbReference type="PANTHER" id="PTHR11406">
    <property type="entry name" value="PHOSPHOGLYCERATE KINASE"/>
    <property type="match status" value="1"/>
</dbReference>
<dbReference type="EC" id="2.7.2.3" evidence="4 10"/>
<comment type="similarity">
    <text evidence="3 10">Belongs to the phosphoglycerate kinase family.</text>
</comment>
<evidence type="ECO:0000256" key="11">
    <source>
        <dbReference type="RuleBase" id="RU000696"/>
    </source>
</evidence>
<dbReference type="GO" id="GO:0005829">
    <property type="term" value="C:cytosol"/>
    <property type="evidence" value="ECO:0007669"/>
    <property type="project" value="TreeGrafter"/>
</dbReference>
<dbReference type="GO" id="GO:0005524">
    <property type="term" value="F:ATP binding"/>
    <property type="evidence" value="ECO:0007669"/>
    <property type="project" value="UniProtKB-KW"/>
</dbReference>
<evidence type="ECO:0000256" key="1">
    <source>
        <dbReference type="ARBA" id="ARBA00000642"/>
    </source>
</evidence>
<dbReference type="EMBL" id="AZIL01000703">
    <property type="protein sequence ID" value="EWM26114.1"/>
    <property type="molecule type" value="Genomic_DNA"/>
</dbReference>
<dbReference type="GO" id="GO:0043531">
    <property type="term" value="F:ADP binding"/>
    <property type="evidence" value="ECO:0007669"/>
    <property type="project" value="TreeGrafter"/>
</dbReference>
<comment type="pathway">
    <text evidence="10">Carbohydrate degradation; glycolysis; pyruvate from D-glyceraldehyde 3-phosphate: step 2/5.</text>
</comment>
<dbReference type="FunFam" id="3.40.50.1260:FF:000006">
    <property type="entry name" value="Phosphoglycerate kinase"/>
    <property type="match status" value="1"/>
</dbReference>
<dbReference type="GO" id="GO:0006096">
    <property type="term" value="P:glycolytic process"/>
    <property type="evidence" value="ECO:0007669"/>
    <property type="project" value="UniProtKB-UniPathway"/>
</dbReference>
<evidence type="ECO:0000313" key="12">
    <source>
        <dbReference type="EMBL" id="EWM26114.1"/>
    </source>
</evidence>
<evidence type="ECO:0000256" key="2">
    <source>
        <dbReference type="ARBA" id="ARBA00001946"/>
    </source>
</evidence>
<dbReference type="PANTHER" id="PTHR11406:SF23">
    <property type="entry name" value="PHOSPHOGLYCERATE KINASE 1, CHLOROPLASTIC-RELATED"/>
    <property type="match status" value="1"/>
</dbReference>
<sequence length="375" mass="41611">MSGKETLKSLASKIDLKNQRVFCRVDFNGTSYWSGVMRIYVRSLPTLTASPLPLSPVTVPLDKEAKVTDDTRIRAALPTIKFLVVRTSPQCWLFGLHVMVSSRKGILCPACARLFSSSSGVSNQSTVNALLVGLFNYLEYLTRDLPLPRVANPGQEKGARVVLCSHLGRPKGVTESLRMAPVATRLSELLGSEVKYVKDCVGEEVEQQVEALSAGQVLLLENVRFYKEEEKNAPEFAAKLARLADVYVNDAFGTAHRAHASTEGIAKLVKTTCAGFLMEKELSYLDGAVSKPTRPFAAIVGGSKVRTRGKRWRLIRRSEGVWCYSWRVWANIECRRLVCSAFLSLRGSPRRWVADASYCDANLDLREMHLVIAHC</sequence>
<dbReference type="Gene3D" id="3.40.50.1260">
    <property type="entry name" value="Phosphoglycerate kinase, N-terminal domain"/>
    <property type="match status" value="3"/>
</dbReference>
<reference evidence="12 13" key="1">
    <citation type="journal article" date="2014" name="Mol. Plant">
        <title>Chromosome Scale Genome Assembly and Transcriptome Profiling of Nannochloropsis gaditana in Nitrogen Depletion.</title>
        <authorList>
            <person name="Corteggiani Carpinelli E."/>
            <person name="Telatin A."/>
            <person name="Vitulo N."/>
            <person name="Forcato C."/>
            <person name="D'Angelo M."/>
            <person name="Schiavon R."/>
            <person name="Vezzi A."/>
            <person name="Giacometti G.M."/>
            <person name="Morosinotto T."/>
            <person name="Valle G."/>
        </authorList>
    </citation>
    <scope>NUCLEOTIDE SEQUENCE [LARGE SCALE GENOMIC DNA]</scope>
    <source>
        <strain evidence="12 13">B-31</strain>
    </source>
</reference>
<comment type="caution">
    <text evidence="12">The sequence shown here is derived from an EMBL/GenBank/DDBJ whole genome shotgun (WGS) entry which is preliminary data.</text>
</comment>
<dbReference type="InterPro" id="IPR036043">
    <property type="entry name" value="Phosphoglycerate_kinase_sf"/>
</dbReference>
<keyword evidence="9" id="KW-0460">Magnesium</keyword>
<keyword evidence="6" id="KW-0547">Nucleotide-binding</keyword>
<dbReference type="UniPathway" id="UPA00109">
    <property type="reaction ID" value="UER00185"/>
</dbReference>
<evidence type="ECO:0000313" key="13">
    <source>
        <dbReference type="Proteomes" id="UP000019335"/>
    </source>
</evidence>
<comment type="subunit">
    <text evidence="11">Monomer.</text>
</comment>
<dbReference type="Pfam" id="PF00162">
    <property type="entry name" value="PGK"/>
    <property type="match status" value="1"/>
</dbReference>
<evidence type="ECO:0000256" key="5">
    <source>
        <dbReference type="ARBA" id="ARBA00022679"/>
    </source>
</evidence>
<accession>W7U0G9</accession>
<keyword evidence="7 10" id="KW-0418">Kinase</keyword>
<dbReference type="Proteomes" id="UP000019335">
    <property type="component" value="Chromosome 9"/>
</dbReference>
<keyword evidence="5 10" id="KW-0808">Transferase</keyword>
<dbReference type="GO" id="GO:0006094">
    <property type="term" value="P:gluconeogenesis"/>
    <property type="evidence" value="ECO:0007669"/>
    <property type="project" value="TreeGrafter"/>
</dbReference>
<evidence type="ECO:0000256" key="10">
    <source>
        <dbReference type="RuleBase" id="RU000532"/>
    </source>
</evidence>
<evidence type="ECO:0000256" key="8">
    <source>
        <dbReference type="ARBA" id="ARBA00022840"/>
    </source>
</evidence>
<dbReference type="InterPro" id="IPR015824">
    <property type="entry name" value="Phosphoglycerate_kinase_N"/>
</dbReference>
<proteinExistence type="inferred from homology"/>
<evidence type="ECO:0000256" key="4">
    <source>
        <dbReference type="ARBA" id="ARBA00013061"/>
    </source>
</evidence>
<dbReference type="PRINTS" id="PR00477">
    <property type="entry name" value="PHGLYCKINASE"/>
</dbReference>
<keyword evidence="13" id="KW-1185">Reference proteome</keyword>
<dbReference type="AlphaFoldDB" id="W7U0G9"/>
<protein>
    <recommendedName>
        <fullName evidence="4 10">Phosphoglycerate kinase</fullName>
        <ecNumber evidence="4 10">2.7.2.3</ecNumber>
    </recommendedName>
</protein>
<evidence type="ECO:0000256" key="9">
    <source>
        <dbReference type="ARBA" id="ARBA00022842"/>
    </source>
</evidence>